<evidence type="ECO:0000313" key="3">
    <source>
        <dbReference type="Proteomes" id="UP000827133"/>
    </source>
</evidence>
<dbReference type="GeneID" id="68319978"/>
<dbReference type="PANTHER" id="PTHR31896">
    <property type="entry name" value="FAMILY REGULATORY PROTEIN, PUTATIVE (AFU_ORTHOLOGUE AFUA_3G14730)-RELATED"/>
    <property type="match status" value="1"/>
</dbReference>
<comment type="caution">
    <text evidence="2">The sequence shown here is derived from an EMBL/GenBank/DDBJ whole genome shotgun (WGS) entry which is preliminary data.</text>
</comment>
<dbReference type="InterPro" id="IPR051283">
    <property type="entry name" value="Sec_Metabolite_Acyltrans"/>
</dbReference>
<protein>
    <recommendedName>
        <fullName evidence="4">Trichothecene 3-O-acetyltransferase</fullName>
    </recommendedName>
</protein>
<evidence type="ECO:0000313" key="2">
    <source>
        <dbReference type="EMBL" id="KAG9497327.1"/>
    </source>
</evidence>
<keyword evidence="3" id="KW-1185">Reference proteome</keyword>
<reference evidence="2" key="1">
    <citation type="journal article" date="2021" name="Mol. Plant Microbe Interact.">
        <title>Telomere to telomere genome assembly of Fusarium musae F31, causal agent of crown rot disease of banana.</title>
        <authorList>
            <person name="Degradi L."/>
            <person name="Tava V."/>
            <person name="Kunova A."/>
            <person name="Cortesi P."/>
            <person name="Saracchi M."/>
            <person name="Pasquali M."/>
        </authorList>
    </citation>
    <scope>NUCLEOTIDE SEQUENCE</scope>
    <source>
        <strain evidence="2">F31</strain>
    </source>
</reference>
<proteinExistence type="predicted"/>
<name>A0A9P8D8K2_9HYPO</name>
<dbReference type="GO" id="GO:0016740">
    <property type="term" value="F:transferase activity"/>
    <property type="evidence" value="ECO:0007669"/>
    <property type="project" value="UniProtKB-KW"/>
</dbReference>
<dbReference type="PANTHER" id="PTHR31896:SF64">
    <property type="entry name" value="TRICHOTHECENE 3-O-ACETYLTRANSFERASE"/>
    <property type="match status" value="1"/>
</dbReference>
<dbReference type="Gene3D" id="3.30.559.10">
    <property type="entry name" value="Chloramphenicol acetyltransferase-like domain"/>
    <property type="match status" value="2"/>
</dbReference>
<gene>
    <name evidence="2" type="ORF">J7337_012122</name>
</gene>
<accession>A0A9P8D8K2</accession>
<evidence type="ECO:0008006" key="4">
    <source>
        <dbReference type="Google" id="ProtNLM"/>
    </source>
</evidence>
<dbReference type="AlphaFoldDB" id="A0A9P8D8K2"/>
<dbReference type="InterPro" id="IPR023213">
    <property type="entry name" value="CAT-like_dom_sf"/>
</dbReference>
<dbReference type="Proteomes" id="UP000827133">
    <property type="component" value="Unassembled WGS sequence"/>
</dbReference>
<dbReference type="EMBL" id="JAHBCI010000009">
    <property type="protein sequence ID" value="KAG9497327.1"/>
    <property type="molecule type" value="Genomic_DNA"/>
</dbReference>
<dbReference type="KEGG" id="fmu:J7337_012122"/>
<evidence type="ECO:0000256" key="1">
    <source>
        <dbReference type="ARBA" id="ARBA00022679"/>
    </source>
</evidence>
<organism evidence="2 3">
    <name type="scientific">Fusarium musae</name>
    <dbReference type="NCBI Taxonomy" id="1042133"/>
    <lineage>
        <taxon>Eukaryota</taxon>
        <taxon>Fungi</taxon>
        <taxon>Dikarya</taxon>
        <taxon>Ascomycota</taxon>
        <taxon>Pezizomycotina</taxon>
        <taxon>Sordariomycetes</taxon>
        <taxon>Hypocreomycetidae</taxon>
        <taxon>Hypocreales</taxon>
        <taxon>Nectriaceae</taxon>
        <taxon>Fusarium</taxon>
    </lineage>
</organism>
<dbReference type="RefSeq" id="XP_044676327.1">
    <property type="nucleotide sequence ID" value="XM_044829652.1"/>
</dbReference>
<sequence>MSDSWVEPASSLQPSIVKCSALDNLTASVYPSPTHFFPLRPGTDPRQLYDDCKQGLSRCIYEHPHLAGIIRKDETGRYAIEIRDAPHAGTNFWYRDHRRDSDVPSYNELKINGWPFGDGEEDGLGKLRPEDFPCVHDGDPVIAPQFNVLKGGIVLTMSITHVIGDLVQFMDFLRSWSQNTSAIATARLNGQPVPPLPQQISAALIDRSLLTPDVDLEEDLDKLAACARKLHHLDMLDPRSPEQVADKVSNLFTKARLTNDDLSSIKQLQRMIQEVLPNGSKVSSTDCLTSFAWNRLFGAKYAPGLSGRDPLPETSKIVFAGSIRRRLTPPLPNNYMPACVDLFPVSVSTRDFISPDPKTLAHAAMAIRHSNNAWSEETFREMLEIAHSHPVNPGLIPKGPIDALVTDHTRASAAMLSSWGPELGSCEAFREPYLGRIPPHGEITLLPRWNNGNVDVMFAGEAIVMERLRRDRLMSQMATCQFVMGDPRFQATRGKYVSKL</sequence>
<keyword evidence="1" id="KW-0808">Transferase</keyword>
<dbReference type="Pfam" id="PF02458">
    <property type="entry name" value="Transferase"/>
    <property type="match status" value="1"/>
</dbReference>